<gene>
    <name evidence="6" type="ORF">Ciccas_006840</name>
</gene>
<keyword evidence="4" id="KW-0812">Transmembrane</keyword>
<keyword evidence="7" id="KW-1185">Reference proteome</keyword>
<name>A0ABD2Q4M7_9PLAT</name>
<accession>A0ABD2Q4M7</accession>
<keyword evidence="1" id="KW-0547">Nucleotide-binding</keyword>
<reference evidence="6 7" key="1">
    <citation type="submission" date="2024-11" db="EMBL/GenBank/DDBJ databases">
        <title>Adaptive evolution of stress response genes in parasites aligns with host niche diversity.</title>
        <authorList>
            <person name="Hahn C."/>
            <person name="Resl P."/>
        </authorList>
    </citation>
    <scope>NUCLEOTIDE SEQUENCE [LARGE SCALE GENOMIC DNA]</scope>
    <source>
        <strain evidence="6">EGGRZ-B1_66</strain>
        <tissue evidence="6">Body</tissue>
    </source>
</reference>
<organism evidence="6 7">
    <name type="scientific">Cichlidogyrus casuarinus</name>
    <dbReference type="NCBI Taxonomy" id="1844966"/>
    <lineage>
        <taxon>Eukaryota</taxon>
        <taxon>Metazoa</taxon>
        <taxon>Spiralia</taxon>
        <taxon>Lophotrochozoa</taxon>
        <taxon>Platyhelminthes</taxon>
        <taxon>Monogenea</taxon>
        <taxon>Monopisthocotylea</taxon>
        <taxon>Dactylogyridea</taxon>
        <taxon>Ancyrocephalidae</taxon>
        <taxon>Cichlidogyrus</taxon>
    </lineage>
</organism>
<evidence type="ECO:0000313" key="6">
    <source>
        <dbReference type="EMBL" id="KAL3314534.1"/>
    </source>
</evidence>
<feature type="domain" description="AAA+ ATPase" evidence="5">
    <location>
        <begin position="54"/>
        <end position="197"/>
    </location>
</feature>
<feature type="region of interest" description="Disordered" evidence="3">
    <location>
        <begin position="274"/>
        <end position="294"/>
    </location>
</feature>
<dbReference type="Gene3D" id="1.10.8.60">
    <property type="match status" value="1"/>
</dbReference>
<evidence type="ECO:0000256" key="4">
    <source>
        <dbReference type="SAM" id="Phobius"/>
    </source>
</evidence>
<dbReference type="Pfam" id="PF00004">
    <property type="entry name" value="AAA"/>
    <property type="match status" value="1"/>
</dbReference>
<comment type="caution">
    <text evidence="6">The sequence shown here is derived from an EMBL/GenBank/DDBJ whole genome shotgun (WGS) entry which is preliminary data.</text>
</comment>
<dbReference type="AlphaFoldDB" id="A0ABD2Q4M7"/>
<evidence type="ECO:0000256" key="2">
    <source>
        <dbReference type="ARBA" id="ARBA00022840"/>
    </source>
</evidence>
<evidence type="ECO:0000259" key="5">
    <source>
        <dbReference type="SMART" id="SM00382"/>
    </source>
</evidence>
<dbReference type="EMBL" id="JBJKFK010000968">
    <property type="protein sequence ID" value="KAL3314534.1"/>
    <property type="molecule type" value="Genomic_DNA"/>
</dbReference>
<keyword evidence="2" id="KW-0067">ATP-binding</keyword>
<keyword evidence="4" id="KW-0472">Membrane</keyword>
<dbReference type="PANTHER" id="PTHR23077">
    <property type="entry name" value="AAA-FAMILY ATPASE"/>
    <property type="match status" value="1"/>
</dbReference>
<evidence type="ECO:0000256" key="3">
    <source>
        <dbReference type="SAM" id="MobiDB-lite"/>
    </source>
</evidence>
<dbReference type="InterPro" id="IPR003593">
    <property type="entry name" value="AAA+_ATPase"/>
</dbReference>
<dbReference type="SUPFAM" id="SSF52540">
    <property type="entry name" value="P-loop containing nucleoside triphosphate hydrolases"/>
    <property type="match status" value="1"/>
</dbReference>
<dbReference type="PANTHER" id="PTHR23077:SF171">
    <property type="entry name" value="NUCLEAR VALOSIN-CONTAINING PROTEIN-LIKE"/>
    <property type="match status" value="1"/>
</dbReference>
<keyword evidence="4" id="KW-1133">Transmembrane helix</keyword>
<sequence>MHEVSSVGALRWTDIGGYEGLKKMFQTQIQERLSAASCPESDVARIAANLLLNVPRGVLLHGPPGCSKTMFVRALATECQLPLIAVQSSRIFGRYVGDSERNIRRILMQAKASAPAILFIDEIDLLLPSRNSSETGVSEHVLSEVLTAIDGVGSEDELAVNQGRLIFIGATNRMDKLDSALSRAGRFDLVLHVPPPDPQARLEILHKELSRRATDIHISNVNLRNFAFETLEEYTGAECVRIVQTAAEFAAQSRSARISLSNLYDAARTNPPRSLREYSAQTKPEEPDSDTESTNENYIKVQEINQQFVSKSRFDFVCLLFLSLLILIFGLIVHIWMKL</sequence>
<protein>
    <recommendedName>
        <fullName evidence="5">AAA+ ATPase domain-containing protein</fullName>
    </recommendedName>
</protein>
<dbReference type="InterPro" id="IPR027417">
    <property type="entry name" value="P-loop_NTPase"/>
</dbReference>
<dbReference type="InterPro" id="IPR050168">
    <property type="entry name" value="AAA_ATPase_domain"/>
</dbReference>
<evidence type="ECO:0000256" key="1">
    <source>
        <dbReference type="ARBA" id="ARBA00022741"/>
    </source>
</evidence>
<feature type="transmembrane region" description="Helical" evidence="4">
    <location>
        <begin position="316"/>
        <end position="337"/>
    </location>
</feature>
<proteinExistence type="predicted"/>
<dbReference type="InterPro" id="IPR003959">
    <property type="entry name" value="ATPase_AAA_core"/>
</dbReference>
<dbReference type="Gene3D" id="3.40.50.300">
    <property type="entry name" value="P-loop containing nucleotide triphosphate hydrolases"/>
    <property type="match status" value="1"/>
</dbReference>
<dbReference type="GO" id="GO:0005524">
    <property type="term" value="F:ATP binding"/>
    <property type="evidence" value="ECO:0007669"/>
    <property type="project" value="UniProtKB-KW"/>
</dbReference>
<evidence type="ECO:0000313" key="7">
    <source>
        <dbReference type="Proteomes" id="UP001626550"/>
    </source>
</evidence>
<dbReference type="SMART" id="SM00382">
    <property type="entry name" value="AAA"/>
    <property type="match status" value="1"/>
</dbReference>
<dbReference type="Proteomes" id="UP001626550">
    <property type="component" value="Unassembled WGS sequence"/>
</dbReference>